<feature type="compositionally biased region" description="Low complexity" evidence="1">
    <location>
        <begin position="301"/>
        <end position="321"/>
    </location>
</feature>
<evidence type="ECO:0000313" key="3">
    <source>
        <dbReference type="Proteomes" id="UP000195106"/>
    </source>
</evidence>
<dbReference type="Proteomes" id="UP000195106">
    <property type="component" value="Unassembled WGS sequence"/>
</dbReference>
<feature type="compositionally biased region" description="Basic and acidic residues" evidence="1">
    <location>
        <begin position="31"/>
        <end position="41"/>
    </location>
</feature>
<reference evidence="2 3" key="1">
    <citation type="submission" date="2016-08" db="EMBL/GenBank/DDBJ databases">
        <title>Genome sequence of Clavibacter michiganensis spp. strain CASJ009.</title>
        <authorList>
            <person name="Thapa S.P."/>
            <person name="Coaker G."/>
        </authorList>
    </citation>
    <scope>NUCLEOTIDE SEQUENCE [LARGE SCALE GENOMIC DNA]</scope>
    <source>
        <strain evidence="2">CASJ009</strain>
    </source>
</reference>
<feature type="compositionally biased region" description="Basic and acidic residues" evidence="1">
    <location>
        <begin position="7"/>
        <end position="24"/>
    </location>
</feature>
<evidence type="ECO:0008006" key="4">
    <source>
        <dbReference type="Google" id="ProtNLM"/>
    </source>
</evidence>
<feature type="region of interest" description="Disordered" evidence="1">
    <location>
        <begin position="1"/>
        <end position="54"/>
    </location>
</feature>
<organism evidence="2 3">
    <name type="scientific">Clavibacter michiganensis</name>
    <dbReference type="NCBI Taxonomy" id="28447"/>
    <lineage>
        <taxon>Bacteria</taxon>
        <taxon>Bacillati</taxon>
        <taxon>Actinomycetota</taxon>
        <taxon>Actinomycetes</taxon>
        <taxon>Micrococcales</taxon>
        <taxon>Microbacteriaceae</taxon>
        <taxon>Clavibacter</taxon>
    </lineage>
</organism>
<dbReference type="SUPFAM" id="SSF48371">
    <property type="entry name" value="ARM repeat"/>
    <property type="match status" value="1"/>
</dbReference>
<protein>
    <recommendedName>
        <fullName evidence="4">HEAT repeat domain-containing protein</fullName>
    </recommendedName>
</protein>
<dbReference type="Gene3D" id="1.25.10.10">
    <property type="entry name" value="Leucine-rich Repeat Variant"/>
    <property type="match status" value="1"/>
</dbReference>
<proteinExistence type="predicted"/>
<comment type="caution">
    <text evidence="2">The sequence shown here is derived from an EMBL/GenBank/DDBJ whole genome shotgun (WGS) entry which is preliminary data.</text>
</comment>
<sequence length="321" mass="33642">MTDGPDPAERPEPAERLERPERPEPAAGPARPERPARREPAESTAGSRRPTRPADAEIAARLAAALRAPDPSARLQAALTAGTRPDPALVEGLVHRCRVEPDLNVREMLTWALIRHDREATIPQLVAELASPIPQARSQALHTLSKIGDRRALPAITPALLRDADEHVARTAWRTASGLLDADRDPAGARLLLRELASQLGRGSTEMQHSLTRAFVAVGRASQPVVERSRQAADARVRIHALATLAMLRDPELRFDDAVDDARRSSFGAHLMRRPAGGQPVGDAAAGSGTAGTGPSGTGPAGTDAAGGAAADASADGPSAG</sequence>
<feature type="compositionally biased region" description="Gly residues" evidence="1">
    <location>
        <begin position="289"/>
        <end position="300"/>
    </location>
</feature>
<dbReference type="EMBL" id="MDHJ01000001">
    <property type="protein sequence ID" value="OUE07357.1"/>
    <property type="molecule type" value="Genomic_DNA"/>
</dbReference>
<dbReference type="AlphaFoldDB" id="A0A251XPB6"/>
<accession>A0A251XPB6</accession>
<evidence type="ECO:0000313" key="2">
    <source>
        <dbReference type="EMBL" id="OUE07357.1"/>
    </source>
</evidence>
<dbReference type="InterPro" id="IPR011989">
    <property type="entry name" value="ARM-like"/>
</dbReference>
<name>A0A251XPB6_9MICO</name>
<gene>
    <name evidence="2" type="ORF">CMsap09_00315</name>
</gene>
<dbReference type="InterPro" id="IPR016024">
    <property type="entry name" value="ARM-type_fold"/>
</dbReference>
<feature type="region of interest" description="Disordered" evidence="1">
    <location>
        <begin position="270"/>
        <end position="321"/>
    </location>
</feature>
<dbReference type="Pfam" id="PF13646">
    <property type="entry name" value="HEAT_2"/>
    <property type="match status" value="1"/>
</dbReference>
<evidence type="ECO:0000256" key="1">
    <source>
        <dbReference type="SAM" id="MobiDB-lite"/>
    </source>
</evidence>